<evidence type="ECO:0000313" key="3">
    <source>
        <dbReference type="EMBL" id="TCN33349.1"/>
    </source>
</evidence>
<accession>A0A4R2C3X0</accession>
<evidence type="ECO:0000256" key="2">
    <source>
        <dbReference type="SAM" id="Phobius"/>
    </source>
</evidence>
<reference evidence="3 4" key="1">
    <citation type="submission" date="2019-03" db="EMBL/GenBank/DDBJ databases">
        <title>Genomic Encyclopedia of Type Strains, Phase IV (KMG-V): Genome sequencing to study the core and pangenomes of soil and plant-associated prokaryotes.</title>
        <authorList>
            <person name="Whitman W."/>
        </authorList>
    </citation>
    <scope>NUCLEOTIDE SEQUENCE [LARGE SCALE GENOMIC DNA]</scope>
    <source>
        <strain evidence="3 4">23C40</strain>
    </source>
</reference>
<sequence>MDKSLRPVAPSPDKTTAEAENAPVRQGVQSVLNAMKIGLFDQGGLEEIFRHARNLVVTTIIVAAGIHAIDNASSISALGVFDFRVVGYFVGVIGIVLFCLNLADGLYRLSKVRGHLFFQIATVAIYLLVTVRVAQLVIALRTT</sequence>
<name>A0A4R2C3X0_9HYPH</name>
<gene>
    <name evidence="3" type="ORF">EV184_103363</name>
</gene>
<evidence type="ECO:0008006" key="5">
    <source>
        <dbReference type="Google" id="ProtNLM"/>
    </source>
</evidence>
<dbReference type="AlphaFoldDB" id="A0A4R2C3X0"/>
<organism evidence="3 4">
    <name type="scientific">Sinorhizobium americanum</name>
    <dbReference type="NCBI Taxonomy" id="194963"/>
    <lineage>
        <taxon>Bacteria</taxon>
        <taxon>Pseudomonadati</taxon>
        <taxon>Pseudomonadota</taxon>
        <taxon>Alphaproteobacteria</taxon>
        <taxon>Hyphomicrobiales</taxon>
        <taxon>Rhizobiaceae</taxon>
        <taxon>Sinorhizobium/Ensifer group</taxon>
        <taxon>Sinorhizobium</taxon>
    </lineage>
</organism>
<evidence type="ECO:0000313" key="4">
    <source>
        <dbReference type="Proteomes" id="UP000295043"/>
    </source>
</evidence>
<protein>
    <recommendedName>
        <fullName evidence="5">Transmembrane protein</fullName>
    </recommendedName>
</protein>
<keyword evidence="2" id="KW-0812">Transmembrane</keyword>
<feature type="transmembrane region" description="Helical" evidence="2">
    <location>
        <begin position="116"/>
        <end position="140"/>
    </location>
</feature>
<proteinExistence type="predicted"/>
<keyword evidence="2" id="KW-0472">Membrane</keyword>
<dbReference type="Proteomes" id="UP000295043">
    <property type="component" value="Unassembled WGS sequence"/>
</dbReference>
<dbReference type="EMBL" id="SLVU01000003">
    <property type="protein sequence ID" value="TCN33349.1"/>
    <property type="molecule type" value="Genomic_DNA"/>
</dbReference>
<evidence type="ECO:0000256" key="1">
    <source>
        <dbReference type="SAM" id="MobiDB-lite"/>
    </source>
</evidence>
<feature type="transmembrane region" description="Helical" evidence="2">
    <location>
        <begin position="85"/>
        <end position="104"/>
    </location>
</feature>
<feature type="region of interest" description="Disordered" evidence="1">
    <location>
        <begin position="1"/>
        <end position="21"/>
    </location>
</feature>
<keyword evidence="2" id="KW-1133">Transmembrane helix</keyword>
<dbReference type="RefSeq" id="WP_234879132.1">
    <property type="nucleotide sequence ID" value="NZ_SLVU01000003.1"/>
</dbReference>
<comment type="caution">
    <text evidence="3">The sequence shown here is derived from an EMBL/GenBank/DDBJ whole genome shotgun (WGS) entry which is preliminary data.</text>
</comment>